<feature type="region of interest" description="Disordered" evidence="3">
    <location>
        <begin position="413"/>
        <end position="466"/>
    </location>
</feature>
<dbReference type="GO" id="GO:0000266">
    <property type="term" value="P:mitochondrial fission"/>
    <property type="evidence" value="ECO:0007669"/>
    <property type="project" value="TreeGrafter"/>
</dbReference>
<evidence type="ECO:0000256" key="3">
    <source>
        <dbReference type="SAM" id="MobiDB-lite"/>
    </source>
</evidence>
<dbReference type="Gene3D" id="3.40.50.300">
    <property type="entry name" value="P-loop containing nucleotide triphosphate hydrolases"/>
    <property type="match status" value="1"/>
</dbReference>
<keyword evidence="2" id="KW-0342">GTP-binding</keyword>
<dbReference type="InterPro" id="IPR045063">
    <property type="entry name" value="Dynamin_N"/>
</dbReference>
<dbReference type="PANTHER" id="PTHR11566:SF215">
    <property type="entry name" value="DYNAMIN GTPASE"/>
    <property type="match status" value="1"/>
</dbReference>
<name>A0A1Y1UBZ1_9TREE</name>
<dbReference type="GO" id="GO:0003924">
    <property type="term" value="F:GTPase activity"/>
    <property type="evidence" value="ECO:0007669"/>
    <property type="project" value="InterPro"/>
</dbReference>
<dbReference type="PROSITE" id="PS51718">
    <property type="entry name" value="G_DYNAMIN_2"/>
    <property type="match status" value="1"/>
</dbReference>
<dbReference type="InterPro" id="IPR030381">
    <property type="entry name" value="G_DYNAMIN_dom"/>
</dbReference>
<proteinExistence type="predicted"/>
<organism evidence="6 7">
    <name type="scientific">Kockovaella imperatae</name>
    <dbReference type="NCBI Taxonomy" id="4999"/>
    <lineage>
        <taxon>Eukaryota</taxon>
        <taxon>Fungi</taxon>
        <taxon>Dikarya</taxon>
        <taxon>Basidiomycota</taxon>
        <taxon>Agaricomycotina</taxon>
        <taxon>Tremellomycetes</taxon>
        <taxon>Tremellales</taxon>
        <taxon>Cuniculitremaceae</taxon>
        <taxon>Kockovaella</taxon>
    </lineage>
</organism>
<evidence type="ECO:0000259" key="5">
    <source>
        <dbReference type="PROSITE" id="PS51718"/>
    </source>
</evidence>
<dbReference type="Proteomes" id="UP000193218">
    <property type="component" value="Unassembled WGS sequence"/>
</dbReference>
<dbReference type="Pfam" id="PF01031">
    <property type="entry name" value="Dynamin_M"/>
    <property type="match status" value="1"/>
</dbReference>
<evidence type="ECO:0000313" key="6">
    <source>
        <dbReference type="EMBL" id="ORX35006.1"/>
    </source>
</evidence>
<dbReference type="PANTHER" id="PTHR11566">
    <property type="entry name" value="DYNAMIN"/>
    <property type="match status" value="1"/>
</dbReference>
<feature type="domain" description="GED" evidence="4">
    <location>
        <begin position="659"/>
        <end position="746"/>
    </location>
</feature>
<protein>
    <submittedName>
        <fullName evidence="6">Interferon-induced GTP-binding protein Mx1</fullName>
    </submittedName>
</protein>
<dbReference type="RefSeq" id="XP_021869222.1">
    <property type="nucleotide sequence ID" value="XM_022018865.1"/>
</dbReference>
<dbReference type="GO" id="GO:0008017">
    <property type="term" value="F:microtubule binding"/>
    <property type="evidence" value="ECO:0007669"/>
    <property type="project" value="TreeGrafter"/>
</dbReference>
<dbReference type="InterPro" id="IPR001401">
    <property type="entry name" value="Dynamin_GTPase"/>
</dbReference>
<comment type="caution">
    <text evidence="6">The sequence shown here is derived from an EMBL/GenBank/DDBJ whole genome shotgun (WGS) entry which is preliminary data.</text>
</comment>
<dbReference type="Gene3D" id="1.20.120.1240">
    <property type="entry name" value="Dynamin, middle domain"/>
    <property type="match status" value="1"/>
</dbReference>
<dbReference type="EMBL" id="NBSH01000012">
    <property type="protein sequence ID" value="ORX35006.1"/>
    <property type="molecule type" value="Genomic_DNA"/>
</dbReference>
<dbReference type="SUPFAM" id="SSF52540">
    <property type="entry name" value="P-loop containing nucleoside triphosphate hydrolases"/>
    <property type="match status" value="1"/>
</dbReference>
<keyword evidence="1" id="KW-0547">Nucleotide-binding</keyword>
<keyword evidence="7" id="KW-1185">Reference proteome</keyword>
<evidence type="ECO:0000313" key="7">
    <source>
        <dbReference type="Proteomes" id="UP000193218"/>
    </source>
</evidence>
<dbReference type="GO" id="GO:0005525">
    <property type="term" value="F:GTP binding"/>
    <property type="evidence" value="ECO:0007669"/>
    <property type="project" value="InterPro"/>
</dbReference>
<evidence type="ECO:0000259" key="4">
    <source>
        <dbReference type="PROSITE" id="PS51388"/>
    </source>
</evidence>
<dbReference type="AlphaFoldDB" id="A0A1Y1UBZ1"/>
<feature type="compositionally biased region" description="Acidic residues" evidence="3">
    <location>
        <begin position="435"/>
        <end position="456"/>
    </location>
</feature>
<evidence type="ECO:0000256" key="2">
    <source>
        <dbReference type="ARBA" id="ARBA00023134"/>
    </source>
</evidence>
<dbReference type="SMART" id="SM00053">
    <property type="entry name" value="DYNc"/>
    <property type="match status" value="1"/>
</dbReference>
<dbReference type="GeneID" id="33560674"/>
<dbReference type="InterPro" id="IPR020850">
    <property type="entry name" value="GED_dom"/>
</dbReference>
<reference evidence="6 7" key="1">
    <citation type="submission" date="2017-03" db="EMBL/GenBank/DDBJ databases">
        <title>Widespread Adenine N6-methylation of Active Genes in Fungi.</title>
        <authorList>
            <consortium name="DOE Joint Genome Institute"/>
            <person name="Mondo S.J."/>
            <person name="Dannebaum R.O."/>
            <person name="Kuo R.C."/>
            <person name="Louie K.B."/>
            <person name="Bewick A.J."/>
            <person name="Labutti K."/>
            <person name="Haridas S."/>
            <person name="Kuo A."/>
            <person name="Salamov A."/>
            <person name="Ahrendt S.R."/>
            <person name="Lau R."/>
            <person name="Bowen B.P."/>
            <person name="Lipzen A."/>
            <person name="Sullivan W."/>
            <person name="Andreopoulos W.B."/>
            <person name="Clum A."/>
            <person name="Lindquist E."/>
            <person name="Daum C."/>
            <person name="Northen T.R."/>
            <person name="Ramamoorthy G."/>
            <person name="Schmitz R.J."/>
            <person name="Gryganskyi A."/>
            <person name="Culley D."/>
            <person name="Magnuson J."/>
            <person name="James T.Y."/>
            <person name="O'Malley M.A."/>
            <person name="Stajich J.E."/>
            <person name="Spatafora J.W."/>
            <person name="Visel A."/>
            <person name="Grigoriev I.V."/>
        </authorList>
    </citation>
    <scope>NUCLEOTIDE SEQUENCE [LARGE SCALE GENOMIC DNA]</scope>
    <source>
        <strain evidence="6 7">NRRL Y-17943</strain>
    </source>
</reference>
<evidence type="ECO:0000256" key="1">
    <source>
        <dbReference type="ARBA" id="ARBA00022741"/>
    </source>
</evidence>
<dbReference type="InParanoid" id="A0A1Y1UBZ1"/>
<feature type="domain" description="Dynamin-type G" evidence="5">
    <location>
        <begin position="28"/>
        <end position="324"/>
    </location>
</feature>
<dbReference type="GO" id="GO:0016559">
    <property type="term" value="P:peroxisome fission"/>
    <property type="evidence" value="ECO:0007669"/>
    <property type="project" value="TreeGrafter"/>
</dbReference>
<sequence>MRTATSGLVDSKLLDKIDKLFVCGVGAEVELPQLVVVGNQSSGKSSVLEALTGIPFPRDDGLCTRFATRITFRRALETRYQAKIVPDKLSSKEHQDKCQQWGQELESFDLFQIADLMKKVRTVMGVSDKTSDSTYPAGSAFSNDVLSLEITGPGEEHFSIVDVPGTFKVEAEGVTTKEDIKLVDDMVKRYMTNSRSIMLTVVNCNDDISSHDIIQKARDIDPHGERTLGILTKPDLADEGAEQKIIDILDGKQHRLFHGWHILRNRGQKDLRDATSLSDRHATERKFFTDKDPWNKLDKSLVGIDALNHRLHAVLATQLNKEFPNVKKEIKDKLAKAQKEWVTLGVRRQTQAEQNQFLVGIAEKYRSLADSAVRGDYSRQLLKENETLKLARAIRQRSDRFARDVEIFGHQFDMRSQASKSPGKANGTKVSSSTENEDGPDEESQSSDDDDEESEEENIKSEEAEFKAHLPAAKTIGCRMEQTPDDLLIILPDDVTLERPSFKRKWLKEMYFRSQGTELIAIPPGLLGSLMAEQAKRWTSLAQGYTADIICLIHKFIFEAISQHATKEVYTELHSALMEDLEDSYKLALNHTSFILKCELQLEPVTHNHYFNDEIQKKRQRRQMKALETKSSQSSEGRKFLFLDQLGTVKDGSNNDYTVRELKDILQAYYKVARKRFVDVVRQQSVDWFLVRGDESPLRKFSPNFVLNLSPAELESIAGEPSYIKAYRAELEDLIKRMEEGMRILR</sequence>
<dbReference type="FunFam" id="3.40.50.300:FF:001425">
    <property type="entry name" value="Dynamin GTPase, putative"/>
    <property type="match status" value="1"/>
</dbReference>
<dbReference type="PROSITE" id="PS51388">
    <property type="entry name" value="GED"/>
    <property type="match status" value="1"/>
</dbReference>
<accession>A0A1Y1UBZ1</accession>
<dbReference type="InterPro" id="IPR022812">
    <property type="entry name" value="Dynamin"/>
</dbReference>
<gene>
    <name evidence="6" type="ORF">BD324DRAFT_657487</name>
</gene>
<dbReference type="GO" id="GO:0048312">
    <property type="term" value="P:intracellular distribution of mitochondria"/>
    <property type="evidence" value="ECO:0007669"/>
    <property type="project" value="TreeGrafter"/>
</dbReference>
<dbReference type="OrthoDB" id="2583551at2759"/>
<feature type="compositionally biased region" description="Basic and acidic residues" evidence="3">
    <location>
        <begin position="457"/>
        <end position="466"/>
    </location>
</feature>
<dbReference type="GO" id="GO:0005739">
    <property type="term" value="C:mitochondrion"/>
    <property type="evidence" value="ECO:0007669"/>
    <property type="project" value="TreeGrafter"/>
</dbReference>
<dbReference type="PRINTS" id="PR00195">
    <property type="entry name" value="DYNAMIN"/>
</dbReference>
<dbReference type="GO" id="GO:0016020">
    <property type="term" value="C:membrane"/>
    <property type="evidence" value="ECO:0007669"/>
    <property type="project" value="TreeGrafter"/>
</dbReference>
<dbReference type="GO" id="GO:0006897">
    <property type="term" value="P:endocytosis"/>
    <property type="evidence" value="ECO:0007669"/>
    <property type="project" value="TreeGrafter"/>
</dbReference>
<dbReference type="InterPro" id="IPR027417">
    <property type="entry name" value="P-loop_NTPase"/>
</dbReference>
<dbReference type="Pfam" id="PF00350">
    <property type="entry name" value="Dynamin_N"/>
    <property type="match status" value="1"/>
</dbReference>
<dbReference type="GO" id="GO:0005874">
    <property type="term" value="C:microtubule"/>
    <property type="evidence" value="ECO:0007669"/>
    <property type="project" value="TreeGrafter"/>
</dbReference>
<dbReference type="STRING" id="4999.A0A1Y1UBZ1"/>
<dbReference type="CDD" id="cd08771">
    <property type="entry name" value="DLP_1"/>
    <property type="match status" value="1"/>
</dbReference>
<dbReference type="InterPro" id="IPR000375">
    <property type="entry name" value="Dynamin_stalk"/>
</dbReference>